<dbReference type="OrthoDB" id="6123450at2759"/>
<name>A0A1E3BP77_ASPCR</name>
<evidence type="ECO:0000256" key="9">
    <source>
        <dbReference type="ARBA" id="ARBA00023326"/>
    </source>
</evidence>
<keyword evidence="9" id="KW-0624">Polysaccharide degradation</keyword>
<keyword evidence="7" id="KW-0119">Carbohydrate metabolism</keyword>
<dbReference type="InterPro" id="IPR008928">
    <property type="entry name" value="6-hairpin_glycosidase_sf"/>
</dbReference>
<dbReference type="Proteomes" id="UP000094569">
    <property type="component" value="Unassembled WGS sequence"/>
</dbReference>
<keyword evidence="5" id="KW-0378">Hydrolase</keyword>
<evidence type="ECO:0000256" key="8">
    <source>
        <dbReference type="ARBA" id="ARBA00023295"/>
    </source>
</evidence>
<dbReference type="STRING" id="573508.A0A1E3BP77"/>
<feature type="domain" description="GH15-like" evidence="13">
    <location>
        <begin position="38"/>
        <end position="455"/>
    </location>
</feature>
<dbReference type="AlphaFoldDB" id="A0A1E3BP77"/>
<comment type="caution">
    <text evidence="14">The sequence shown here is derived from an EMBL/GenBank/DDBJ whole genome shotgun (WGS) entry which is preliminary data.</text>
</comment>
<dbReference type="InterPro" id="IPR012341">
    <property type="entry name" value="6hp_glycosidase-like_sf"/>
</dbReference>
<dbReference type="EC" id="3.2.1.3" evidence="3"/>
<protein>
    <recommendedName>
        <fullName evidence="3">glucan 1,4-alpha-glucosidase</fullName>
        <ecNumber evidence="3">3.2.1.3</ecNumber>
    </recommendedName>
    <alternativeName>
        <fullName evidence="11">1,4-alpha-D-glucan glucohydrolase</fullName>
    </alternativeName>
    <alternativeName>
        <fullName evidence="10">Glucan 1,4-alpha-glucosidase</fullName>
    </alternativeName>
</protein>
<evidence type="ECO:0000256" key="5">
    <source>
        <dbReference type="ARBA" id="ARBA00022801"/>
    </source>
</evidence>
<dbReference type="PANTHER" id="PTHR31616">
    <property type="entry name" value="TREHALASE"/>
    <property type="match status" value="1"/>
</dbReference>
<dbReference type="FunFam" id="1.50.10.10:FF:000018">
    <property type="entry name" value="Glucoamylase"/>
    <property type="match status" value="1"/>
</dbReference>
<evidence type="ECO:0000256" key="11">
    <source>
        <dbReference type="ARBA" id="ARBA00033473"/>
    </source>
</evidence>
<dbReference type="SUPFAM" id="SSF48208">
    <property type="entry name" value="Six-hairpin glycosidases"/>
    <property type="match status" value="1"/>
</dbReference>
<gene>
    <name evidence="14" type="ORF">SI65_00180</name>
</gene>
<dbReference type="GO" id="GO:0000272">
    <property type="term" value="P:polysaccharide catabolic process"/>
    <property type="evidence" value="ECO:0007669"/>
    <property type="project" value="UniProtKB-KW"/>
</dbReference>
<keyword evidence="8" id="KW-0326">Glycosidase</keyword>
<comment type="similarity">
    <text evidence="2">Belongs to the glycosyl hydrolase 15 family.</text>
</comment>
<evidence type="ECO:0000313" key="14">
    <source>
        <dbReference type="EMBL" id="ODM22591.1"/>
    </source>
</evidence>
<evidence type="ECO:0000256" key="12">
    <source>
        <dbReference type="SAM" id="SignalP"/>
    </source>
</evidence>
<keyword evidence="6" id="KW-0325">Glycoprotein</keyword>
<keyword evidence="15" id="KW-1185">Reference proteome</keyword>
<dbReference type="InterPro" id="IPR000165">
    <property type="entry name" value="Glucoamylase"/>
</dbReference>
<organism evidence="14 15">
    <name type="scientific">Aspergillus cristatus</name>
    <name type="common">Chinese Fuzhuan brick tea-fermentation fungus</name>
    <name type="synonym">Eurotium cristatum</name>
    <dbReference type="NCBI Taxonomy" id="573508"/>
    <lineage>
        <taxon>Eukaryota</taxon>
        <taxon>Fungi</taxon>
        <taxon>Dikarya</taxon>
        <taxon>Ascomycota</taxon>
        <taxon>Pezizomycotina</taxon>
        <taxon>Eurotiomycetes</taxon>
        <taxon>Eurotiomycetidae</taxon>
        <taxon>Eurotiales</taxon>
        <taxon>Aspergillaceae</taxon>
        <taxon>Aspergillus</taxon>
        <taxon>Aspergillus subgen. Aspergillus</taxon>
    </lineage>
</organism>
<dbReference type="PRINTS" id="PR00736">
    <property type="entry name" value="GLHYDRLASE15"/>
</dbReference>
<evidence type="ECO:0000256" key="6">
    <source>
        <dbReference type="ARBA" id="ARBA00023180"/>
    </source>
</evidence>
<evidence type="ECO:0000256" key="4">
    <source>
        <dbReference type="ARBA" id="ARBA00022729"/>
    </source>
</evidence>
<comment type="catalytic activity">
    <reaction evidence="1">
        <text>Hydrolysis of terminal (1-&gt;4)-linked alpha-D-glucose residues successively from non-reducing ends of the chains with release of beta-D-glucose.</text>
        <dbReference type="EC" id="3.2.1.3"/>
    </reaction>
</comment>
<dbReference type="PROSITE" id="PS00820">
    <property type="entry name" value="GLUCOAMYLASE"/>
    <property type="match status" value="1"/>
</dbReference>
<dbReference type="GO" id="GO:0000324">
    <property type="term" value="C:fungal-type vacuole"/>
    <property type="evidence" value="ECO:0007669"/>
    <property type="project" value="TreeGrafter"/>
</dbReference>
<proteinExistence type="inferred from homology"/>
<reference evidence="14 15" key="1">
    <citation type="journal article" date="2016" name="BMC Genomics">
        <title>Comparative genomic and transcriptomic analyses of the Fuzhuan brick tea-fermentation fungus Aspergillus cristatus.</title>
        <authorList>
            <person name="Ge Y."/>
            <person name="Wang Y."/>
            <person name="Liu Y."/>
            <person name="Tan Y."/>
            <person name="Ren X."/>
            <person name="Zhang X."/>
            <person name="Hyde K.D."/>
            <person name="Liu Y."/>
            <person name="Liu Z."/>
        </authorList>
    </citation>
    <scope>NUCLEOTIDE SEQUENCE [LARGE SCALE GENOMIC DNA]</scope>
    <source>
        <strain evidence="14 15">GZAAS20.1005</strain>
    </source>
</reference>
<evidence type="ECO:0000259" key="13">
    <source>
        <dbReference type="Pfam" id="PF00723"/>
    </source>
</evidence>
<evidence type="ECO:0000256" key="3">
    <source>
        <dbReference type="ARBA" id="ARBA00012593"/>
    </source>
</evidence>
<feature type="signal peptide" evidence="12">
    <location>
        <begin position="1"/>
        <end position="17"/>
    </location>
</feature>
<evidence type="ECO:0000313" key="15">
    <source>
        <dbReference type="Proteomes" id="UP000094569"/>
    </source>
</evidence>
<dbReference type="InterPro" id="IPR046966">
    <property type="entry name" value="Glucoamylase_active_site"/>
</dbReference>
<accession>A0A1E3BP77</accession>
<dbReference type="Gene3D" id="1.50.10.10">
    <property type="match status" value="1"/>
</dbReference>
<evidence type="ECO:0000256" key="1">
    <source>
        <dbReference type="ARBA" id="ARBA00001863"/>
    </source>
</evidence>
<dbReference type="InterPro" id="IPR011613">
    <property type="entry name" value="GH15-like"/>
</dbReference>
<dbReference type="PANTHER" id="PTHR31616:SF12">
    <property type="entry name" value="GLUCOAMYLASE"/>
    <property type="match status" value="1"/>
</dbReference>
<evidence type="ECO:0000256" key="7">
    <source>
        <dbReference type="ARBA" id="ARBA00023277"/>
    </source>
</evidence>
<sequence>MLLKSVFFANAIASAVASPASLQKRQDVDSYIEAEKPIALQGILNNFGPNGNLSRGAAPGVSIAGNSETNPPYIYTWTRDSALTMQSLIHEFLTGNTSLEPLIQQYITSQAKIQTITNPSGPLSDGSGLGEPKFNINLTAYTGPWGRPQREGPAVRASALVAYGNHLLEQGQRDKAVQNVWPVVRNDLAYVGQYWNQTGFDLWEEVNGTSFFTTAVHHKALVEGQTFAEALGQTCEGCTVAPALLCHLQEFWNGTAIVSNYPTANDPKGRSGVDINSVLTAIHVFDPAARCDDVTFQPCSARALSNHKVSVDSFRAIYGVNQGRTAGQAVAVGRYPEDVFMGGNPWYLATLASAEMLYDALHQWDHQHAIHIMNLSLPFFTDLLPGIKPGVYPSETPTYQKITSAVRTYADGFLSVVQEYTPADGGLSEEYDRDTGVQVSAPDLTWSYAAFLTAVARRDGSVPSSWGSSAALKVPGKCTGASVKGSYAAAKPSW</sequence>
<dbReference type="GO" id="GO:0004339">
    <property type="term" value="F:glucan 1,4-alpha-glucosidase activity"/>
    <property type="evidence" value="ECO:0007669"/>
    <property type="project" value="UniProtKB-EC"/>
</dbReference>
<evidence type="ECO:0000256" key="10">
    <source>
        <dbReference type="ARBA" id="ARBA00033442"/>
    </source>
</evidence>
<dbReference type="Pfam" id="PF00723">
    <property type="entry name" value="Glyco_hydro_15"/>
    <property type="match status" value="1"/>
</dbReference>
<dbReference type="VEuPathDB" id="FungiDB:SI65_00180"/>
<feature type="chain" id="PRO_5009123849" description="glucan 1,4-alpha-glucosidase" evidence="12">
    <location>
        <begin position="18"/>
        <end position="494"/>
    </location>
</feature>
<keyword evidence="4 12" id="KW-0732">Signal</keyword>
<dbReference type="EMBL" id="JXNT01000001">
    <property type="protein sequence ID" value="ODM22591.1"/>
    <property type="molecule type" value="Genomic_DNA"/>
</dbReference>
<evidence type="ECO:0000256" key="2">
    <source>
        <dbReference type="ARBA" id="ARBA00006188"/>
    </source>
</evidence>